<dbReference type="Gene3D" id="2.130.10.30">
    <property type="entry name" value="Regulator of chromosome condensation 1/beta-lactamase-inhibitor protein II"/>
    <property type="match status" value="2"/>
</dbReference>
<accession>F0YSQ1</accession>
<dbReference type="InterPro" id="IPR000408">
    <property type="entry name" value="Reg_chr_condens"/>
</dbReference>
<dbReference type="InterPro" id="IPR051210">
    <property type="entry name" value="Ub_ligase/GEF_domain"/>
</dbReference>
<dbReference type="GeneID" id="20227500"/>
<dbReference type="RefSeq" id="XP_009043443.1">
    <property type="nucleotide sequence ID" value="XM_009045195.1"/>
</dbReference>
<evidence type="ECO:0000256" key="2">
    <source>
        <dbReference type="PROSITE-ProRule" id="PRU00235"/>
    </source>
</evidence>
<protein>
    <submittedName>
        <fullName evidence="3">Uncharacterized protein</fullName>
    </submittedName>
</protein>
<dbReference type="Pfam" id="PF00415">
    <property type="entry name" value="RCC1"/>
    <property type="match status" value="3"/>
</dbReference>
<dbReference type="Proteomes" id="UP000002729">
    <property type="component" value="Unassembled WGS sequence"/>
</dbReference>
<dbReference type="eggNOG" id="KOG1426">
    <property type="taxonomic scope" value="Eukaryota"/>
</dbReference>
<dbReference type="AlphaFoldDB" id="F0YSQ1"/>
<dbReference type="PRINTS" id="PR00633">
    <property type="entry name" value="RCCNDNSATION"/>
</dbReference>
<dbReference type="InterPro" id="IPR009091">
    <property type="entry name" value="RCC1/BLIP-II"/>
</dbReference>
<dbReference type="EMBL" id="GL834088">
    <property type="protein sequence ID" value="EGB01858.1"/>
    <property type="molecule type" value="Genomic_DNA"/>
</dbReference>
<feature type="repeat" description="RCC1" evidence="2">
    <location>
        <begin position="56"/>
        <end position="107"/>
    </location>
</feature>
<feature type="repeat" description="RCC1" evidence="2">
    <location>
        <begin position="265"/>
        <end position="317"/>
    </location>
</feature>
<evidence type="ECO:0000313" key="4">
    <source>
        <dbReference type="Proteomes" id="UP000002729"/>
    </source>
</evidence>
<dbReference type="PROSITE" id="PS50012">
    <property type="entry name" value="RCC1_3"/>
    <property type="match status" value="3"/>
</dbReference>
<evidence type="ECO:0000256" key="1">
    <source>
        <dbReference type="ARBA" id="ARBA00022737"/>
    </source>
</evidence>
<keyword evidence="4" id="KW-1185">Reference proteome</keyword>
<dbReference type="PANTHER" id="PTHR22870:SF360">
    <property type="entry name" value="ULTRAVIOLET-B RECEPTOR UVR8"/>
    <property type="match status" value="1"/>
</dbReference>
<evidence type="ECO:0000313" key="3">
    <source>
        <dbReference type="EMBL" id="EGB01858.1"/>
    </source>
</evidence>
<reference evidence="3 4" key="1">
    <citation type="journal article" date="2011" name="Proc. Natl. Acad. Sci. U.S.A.">
        <title>Niche of harmful alga Aureococcus anophagefferens revealed through ecogenomics.</title>
        <authorList>
            <person name="Gobler C.J."/>
            <person name="Berry D.L."/>
            <person name="Dyhrman S.T."/>
            <person name="Wilhelm S.W."/>
            <person name="Salamov A."/>
            <person name="Lobanov A.V."/>
            <person name="Zhang Y."/>
            <person name="Collier J.L."/>
            <person name="Wurch L.L."/>
            <person name="Kustka A.B."/>
            <person name="Dill B.D."/>
            <person name="Shah M."/>
            <person name="VerBerkmoes N.C."/>
            <person name="Kuo A."/>
            <person name="Terry A."/>
            <person name="Pangilinan J."/>
            <person name="Lindquist E.A."/>
            <person name="Lucas S."/>
            <person name="Paulsen I.T."/>
            <person name="Hattenrath-Lehmann T.K."/>
            <person name="Talmage S.C."/>
            <person name="Walker E.A."/>
            <person name="Koch F."/>
            <person name="Burson A.M."/>
            <person name="Marcoval M.A."/>
            <person name="Tang Y.Z."/>
            <person name="Lecleir G.R."/>
            <person name="Coyne K.J."/>
            <person name="Berg G.M."/>
            <person name="Bertrand E.M."/>
            <person name="Saito M.A."/>
            <person name="Gladyshev V.N."/>
            <person name="Grigoriev I.V."/>
        </authorList>
    </citation>
    <scope>NUCLEOTIDE SEQUENCE [LARGE SCALE GENOMIC DNA]</scope>
    <source>
        <strain evidence="4">CCMP 1984</strain>
    </source>
</reference>
<name>F0YSQ1_AURAN</name>
<dbReference type="KEGG" id="aaf:AURANDRAFT_69426"/>
<dbReference type="OrthoDB" id="8068875at2759"/>
<feature type="repeat" description="RCC1" evidence="2">
    <location>
        <begin position="108"/>
        <end position="161"/>
    </location>
</feature>
<gene>
    <name evidence="3" type="ORF">AURANDRAFT_69426</name>
</gene>
<organism evidence="4">
    <name type="scientific">Aureococcus anophagefferens</name>
    <name type="common">Harmful bloom alga</name>
    <dbReference type="NCBI Taxonomy" id="44056"/>
    <lineage>
        <taxon>Eukaryota</taxon>
        <taxon>Sar</taxon>
        <taxon>Stramenopiles</taxon>
        <taxon>Ochrophyta</taxon>
        <taxon>Pelagophyceae</taxon>
        <taxon>Pelagomonadales</taxon>
        <taxon>Pelagomonadaceae</taxon>
        <taxon>Aureococcus</taxon>
    </lineage>
</organism>
<proteinExistence type="predicted"/>
<sequence>MSTVSPHSHSRSRSRNVISQSVGSTVGLMGAAVGLPTSVVAVGAGRTHSLALDADGAVYSWGCGDDGALGHGDRRRQLAPRAVEFFKTRPAAAVSCGSRHNAVVTADGALVTWGWAAYGQCGASAGGDGLRPAEVPLPGDGGAECVLAACGYRHTLCATRHASGDAIWAFGWNAYGQCGGSTCSAAAPRRVGGKFLGSPDGNNGAVVEALSAAVPNSNLQVDFSVSVRDSFDEISSVVLRELDESNRSAGGRHSVCCVRLPGGGTATYAWGRGDDGQLGSGDRRDRRANPRVAATAARVNSVGQRPLRALACGWAHT</sequence>
<keyword evidence="1" id="KW-0677">Repeat</keyword>
<dbReference type="InParanoid" id="F0YSQ1"/>
<dbReference type="PANTHER" id="PTHR22870">
    <property type="entry name" value="REGULATOR OF CHROMOSOME CONDENSATION"/>
    <property type="match status" value="1"/>
</dbReference>
<dbReference type="SUPFAM" id="SSF50985">
    <property type="entry name" value="RCC1/BLIP-II"/>
    <property type="match status" value="1"/>
</dbReference>
<feature type="non-terminal residue" evidence="3">
    <location>
        <position position="317"/>
    </location>
</feature>